<protein>
    <recommendedName>
        <fullName evidence="2">peptidylprolyl isomerase</fullName>
        <ecNumber evidence="2">5.2.1.8</ecNumber>
    </recommendedName>
</protein>
<gene>
    <name evidence="7" type="ORF">METZ01_LOCUS193461</name>
</gene>
<dbReference type="PANTHER" id="PTHR43811">
    <property type="entry name" value="FKBP-TYPE PEPTIDYL-PROLYL CIS-TRANS ISOMERASE FKPA"/>
    <property type="match status" value="1"/>
</dbReference>
<reference evidence="7" key="1">
    <citation type="submission" date="2018-05" db="EMBL/GenBank/DDBJ databases">
        <authorList>
            <person name="Lanie J.A."/>
            <person name="Ng W.-L."/>
            <person name="Kazmierczak K.M."/>
            <person name="Andrzejewski T.M."/>
            <person name="Davidsen T.M."/>
            <person name="Wayne K.J."/>
            <person name="Tettelin H."/>
            <person name="Glass J.I."/>
            <person name="Rusch D."/>
            <person name="Podicherti R."/>
            <person name="Tsui H.-C.T."/>
            <person name="Winkler M.E."/>
        </authorList>
    </citation>
    <scope>NUCLEOTIDE SEQUENCE</scope>
</reference>
<dbReference type="PROSITE" id="PS50206">
    <property type="entry name" value="RHODANESE_3"/>
    <property type="match status" value="1"/>
</dbReference>
<feature type="domain" description="PPIase FKBP-type" evidence="5">
    <location>
        <begin position="48"/>
        <end position="136"/>
    </location>
</feature>
<dbReference type="EMBL" id="UINC01040558">
    <property type="protein sequence ID" value="SVB40607.1"/>
    <property type="molecule type" value="Genomic_DNA"/>
</dbReference>
<keyword evidence="4" id="KW-0413">Isomerase</keyword>
<sequence>MANKQLVRSIFIVAMVLLVPGETWSANSNVSVGKKILVEGDGEKAVRHSKVLVHYTGWLINGKKFDSSVDRGKPFEFTLGIGQVIPGWDRGVENMKVGGKRELIIPPELAYGKRGAGGVIPANATLKFEITLLAVTSPKYSNVNNVTLKSLLAKGTKIIDIRRKEEWDKTGVIEGSHKLTAFDKAGKFVRSFPAGLKSFASKNEAVILICRSGNRSSTIANFLVERAGYEKVYNVAEGIVGWIKDGNSVIR</sequence>
<dbReference type="PROSITE" id="PS50059">
    <property type="entry name" value="FKBP_PPIASE"/>
    <property type="match status" value="1"/>
</dbReference>
<evidence type="ECO:0000256" key="1">
    <source>
        <dbReference type="ARBA" id="ARBA00000971"/>
    </source>
</evidence>
<dbReference type="Gene3D" id="3.40.250.10">
    <property type="entry name" value="Rhodanese-like domain"/>
    <property type="match status" value="1"/>
</dbReference>
<dbReference type="Pfam" id="PF00581">
    <property type="entry name" value="Rhodanese"/>
    <property type="match status" value="1"/>
</dbReference>
<comment type="catalytic activity">
    <reaction evidence="1">
        <text>[protein]-peptidylproline (omega=180) = [protein]-peptidylproline (omega=0)</text>
        <dbReference type="Rhea" id="RHEA:16237"/>
        <dbReference type="Rhea" id="RHEA-COMP:10747"/>
        <dbReference type="Rhea" id="RHEA-COMP:10748"/>
        <dbReference type="ChEBI" id="CHEBI:83833"/>
        <dbReference type="ChEBI" id="CHEBI:83834"/>
        <dbReference type="EC" id="5.2.1.8"/>
    </reaction>
</comment>
<dbReference type="InterPro" id="IPR036873">
    <property type="entry name" value="Rhodanese-like_dom_sf"/>
</dbReference>
<accession>A0A382DSP3</accession>
<feature type="domain" description="Rhodanese" evidence="6">
    <location>
        <begin position="152"/>
        <end position="251"/>
    </location>
</feature>
<dbReference type="GO" id="GO:0003755">
    <property type="term" value="F:peptidyl-prolyl cis-trans isomerase activity"/>
    <property type="evidence" value="ECO:0007669"/>
    <property type="project" value="UniProtKB-KW"/>
</dbReference>
<dbReference type="Gene3D" id="3.10.50.40">
    <property type="match status" value="1"/>
</dbReference>
<dbReference type="SUPFAM" id="SSF54534">
    <property type="entry name" value="FKBP-like"/>
    <property type="match status" value="1"/>
</dbReference>
<dbReference type="AlphaFoldDB" id="A0A382DSP3"/>
<evidence type="ECO:0000259" key="6">
    <source>
        <dbReference type="PROSITE" id="PS50206"/>
    </source>
</evidence>
<evidence type="ECO:0000256" key="3">
    <source>
        <dbReference type="ARBA" id="ARBA00023110"/>
    </source>
</evidence>
<dbReference type="EC" id="5.2.1.8" evidence="2"/>
<dbReference type="InterPro" id="IPR046357">
    <property type="entry name" value="PPIase_dom_sf"/>
</dbReference>
<name>A0A382DSP3_9ZZZZ</name>
<evidence type="ECO:0000256" key="4">
    <source>
        <dbReference type="ARBA" id="ARBA00023235"/>
    </source>
</evidence>
<dbReference type="InterPro" id="IPR001179">
    <property type="entry name" value="PPIase_FKBP_dom"/>
</dbReference>
<dbReference type="Pfam" id="PF00254">
    <property type="entry name" value="FKBP_C"/>
    <property type="match status" value="1"/>
</dbReference>
<evidence type="ECO:0000313" key="7">
    <source>
        <dbReference type="EMBL" id="SVB40607.1"/>
    </source>
</evidence>
<dbReference type="SUPFAM" id="SSF52821">
    <property type="entry name" value="Rhodanese/Cell cycle control phosphatase"/>
    <property type="match status" value="1"/>
</dbReference>
<dbReference type="PANTHER" id="PTHR43811:SF19">
    <property type="entry name" value="39 KDA FK506-BINDING NUCLEAR PROTEIN"/>
    <property type="match status" value="1"/>
</dbReference>
<keyword evidence="3" id="KW-0697">Rotamase</keyword>
<organism evidence="7">
    <name type="scientific">marine metagenome</name>
    <dbReference type="NCBI Taxonomy" id="408172"/>
    <lineage>
        <taxon>unclassified sequences</taxon>
        <taxon>metagenomes</taxon>
        <taxon>ecological metagenomes</taxon>
    </lineage>
</organism>
<dbReference type="FunFam" id="3.10.50.40:FF:000006">
    <property type="entry name" value="Peptidyl-prolyl cis-trans isomerase"/>
    <property type="match status" value="1"/>
</dbReference>
<dbReference type="InterPro" id="IPR001763">
    <property type="entry name" value="Rhodanese-like_dom"/>
</dbReference>
<evidence type="ECO:0000256" key="2">
    <source>
        <dbReference type="ARBA" id="ARBA00013194"/>
    </source>
</evidence>
<evidence type="ECO:0000259" key="5">
    <source>
        <dbReference type="PROSITE" id="PS50059"/>
    </source>
</evidence>
<dbReference type="SMART" id="SM00450">
    <property type="entry name" value="RHOD"/>
    <property type="match status" value="1"/>
</dbReference>
<proteinExistence type="predicted"/>